<feature type="compositionally biased region" description="Polar residues" evidence="1">
    <location>
        <begin position="301"/>
        <end position="312"/>
    </location>
</feature>
<gene>
    <name evidence="2" type="ORF">TRFO_08019</name>
</gene>
<sequence>MTEQPRSTIPVAIPQYRKEIRQETLKTVAKMLSDFYRSNQKPITPQELKEKTFTQVKEMDYVAGSKATSENEYKQIMHNLLLQFQQKLSQHSQQQEEQMDPLMMATIMINSLPELRSFMEQTEFIGPHDLSLLRQLIQFIESIPVTQFGPQIAQSDQIQTVKLYYERLFFPIKQTIRKQTAANAANNGMNAQNSSSSTTSLMMSPQYSPMPLSLPPTTASSIAGTMQNNSGSLNQQTLSISSNMHNIDQHRMPSPMQLQQQQSHVPHQTRSPQQKLSNSPASRSNSRNSQQQLTASQSASHNNVNEMSPQRKTSNQTQPQSQIPQSQLQQNLPQGRALSGEQLIKQLFVNIRTDCAVFYSTPHPPHF</sequence>
<keyword evidence="3" id="KW-1185">Reference proteome</keyword>
<organism evidence="2 3">
    <name type="scientific">Tritrichomonas foetus</name>
    <dbReference type="NCBI Taxonomy" id="1144522"/>
    <lineage>
        <taxon>Eukaryota</taxon>
        <taxon>Metamonada</taxon>
        <taxon>Parabasalia</taxon>
        <taxon>Tritrichomonadida</taxon>
        <taxon>Tritrichomonadidae</taxon>
        <taxon>Tritrichomonas</taxon>
    </lineage>
</organism>
<feature type="compositionally biased region" description="Low complexity" evidence="1">
    <location>
        <begin position="277"/>
        <end position="300"/>
    </location>
</feature>
<comment type="caution">
    <text evidence="2">The sequence shown here is derived from an EMBL/GenBank/DDBJ whole genome shotgun (WGS) entry which is preliminary data.</text>
</comment>
<evidence type="ECO:0000313" key="3">
    <source>
        <dbReference type="Proteomes" id="UP000179807"/>
    </source>
</evidence>
<feature type="region of interest" description="Disordered" evidence="1">
    <location>
        <begin position="246"/>
        <end position="334"/>
    </location>
</feature>
<feature type="compositionally biased region" description="Polar residues" evidence="1">
    <location>
        <begin position="215"/>
        <end position="234"/>
    </location>
</feature>
<accession>A0A1J4JMP9</accession>
<evidence type="ECO:0000256" key="1">
    <source>
        <dbReference type="SAM" id="MobiDB-lite"/>
    </source>
</evidence>
<dbReference type="GeneID" id="94828755"/>
<protein>
    <submittedName>
        <fullName evidence="2">Uncharacterized protein</fullName>
    </submittedName>
</protein>
<dbReference type="OrthoDB" id="10677084at2759"/>
<feature type="compositionally biased region" description="Low complexity" evidence="1">
    <location>
        <begin position="313"/>
        <end position="334"/>
    </location>
</feature>
<name>A0A1J4JMP9_9EUKA</name>
<reference evidence="2" key="1">
    <citation type="submission" date="2016-10" db="EMBL/GenBank/DDBJ databases">
        <authorList>
            <person name="Benchimol M."/>
            <person name="Almeida L.G."/>
            <person name="Vasconcelos A.T."/>
            <person name="Perreira-Neves A."/>
            <person name="Rosa I.A."/>
            <person name="Tasca T."/>
            <person name="Bogo M.R."/>
            <person name="de Souza W."/>
        </authorList>
    </citation>
    <scope>NUCLEOTIDE SEQUENCE [LARGE SCALE GENOMIC DNA]</scope>
    <source>
        <strain evidence="2">K</strain>
    </source>
</reference>
<dbReference type="RefSeq" id="XP_068353483.1">
    <property type="nucleotide sequence ID" value="XM_068494051.1"/>
</dbReference>
<evidence type="ECO:0000313" key="2">
    <source>
        <dbReference type="EMBL" id="OHT00347.1"/>
    </source>
</evidence>
<proteinExistence type="predicted"/>
<dbReference type="VEuPathDB" id="TrichDB:TRFO_08019"/>
<feature type="region of interest" description="Disordered" evidence="1">
    <location>
        <begin position="184"/>
        <end position="234"/>
    </location>
</feature>
<dbReference type="AlphaFoldDB" id="A0A1J4JMP9"/>
<dbReference type="Proteomes" id="UP000179807">
    <property type="component" value="Unassembled WGS sequence"/>
</dbReference>
<dbReference type="EMBL" id="MLAK01000960">
    <property type="protein sequence ID" value="OHT00347.1"/>
    <property type="molecule type" value="Genomic_DNA"/>
</dbReference>
<feature type="compositionally biased region" description="Low complexity" evidence="1">
    <location>
        <begin position="184"/>
        <end position="204"/>
    </location>
</feature>
<feature type="compositionally biased region" description="Low complexity" evidence="1">
    <location>
        <begin position="252"/>
        <end position="268"/>
    </location>
</feature>